<evidence type="ECO:0000256" key="1">
    <source>
        <dbReference type="ARBA" id="ARBA00004141"/>
    </source>
</evidence>
<evidence type="ECO:0000256" key="11">
    <source>
        <dbReference type="ARBA" id="ARBA00023284"/>
    </source>
</evidence>
<dbReference type="CDD" id="cd12920">
    <property type="entry name" value="VKOR_3"/>
    <property type="match status" value="1"/>
</dbReference>
<dbReference type="PANTHER" id="PTHR13887">
    <property type="entry name" value="GLUTATHIONE S-TRANSFERASE KAPPA"/>
    <property type="match status" value="1"/>
</dbReference>
<dbReference type="Proteomes" id="UP000196531">
    <property type="component" value="Unassembled WGS sequence"/>
</dbReference>
<evidence type="ECO:0000256" key="9">
    <source>
        <dbReference type="ARBA" id="ARBA00023136"/>
    </source>
</evidence>
<evidence type="ECO:0000256" key="7">
    <source>
        <dbReference type="ARBA" id="ARBA00022989"/>
    </source>
</evidence>
<evidence type="ECO:0000256" key="6">
    <source>
        <dbReference type="ARBA" id="ARBA00022729"/>
    </source>
</evidence>
<feature type="transmembrane region" description="Helical" evidence="12">
    <location>
        <begin position="158"/>
        <end position="177"/>
    </location>
</feature>
<evidence type="ECO:0000256" key="10">
    <source>
        <dbReference type="ARBA" id="ARBA00023157"/>
    </source>
</evidence>
<gene>
    <name evidence="14" type="ORF">A9Q84_07710</name>
</gene>
<comment type="subcellular location">
    <subcellularLocation>
        <location evidence="1">Membrane</location>
        <topology evidence="1">Multi-pass membrane protein</topology>
    </subcellularLocation>
</comment>
<keyword evidence="9 12" id="KW-0472">Membrane</keyword>
<organism evidence="14 15">
    <name type="scientific">Halobacteriovorax marinus</name>
    <dbReference type="NCBI Taxonomy" id="97084"/>
    <lineage>
        <taxon>Bacteria</taxon>
        <taxon>Pseudomonadati</taxon>
        <taxon>Bdellovibrionota</taxon>
        <taxon>Bacteriovoracia</taxon>
        <taxon>Bacteriovoracales</taxon>
        <taxon>Halobacteriovoraceae</taxon>
        <taxon>Halobacteriovorax</taxon>
    </lineage>
</organism>
<evidence type="ECO:0000256" key="12">
    <source>
        <dbReference type="SAM" id="Phobius"/>
    </source>
</evidence>
<evidence type="ECO:0000256" key="4">
    <source>
        <dbReference type="ARBA" id="ARBA00022692"/>
    </source>
</evidence>
<keyword evidence="8" id="KW-0560">Oxidoreductase</keyword>
<feature type="transmembrane region" description="Helical" evidence="12">
    <location>
        <begin position="71"/>
        <end position="92"/>
    </location>
</feature>
<evidence type="ECO:0000256" key="3">
    <source>
        <dbReference type="ARBA" id="ARBA00006214"/>
    </source>
</evidence>
<keyword evidence="4 12" id="KW-0812">Transmembrane</keyword>
<evidence type="ECO:0000313" key="14">
    <source>
        <dbReference type="EMBL" id="OUR96235.1"/>
    </source>
</evidence>
<sequence length="381" mass="41834">MQTKSFYKNGSFNAHVIFGAVAIAMIGVSIYLTSHYLGVKFPTGITDSSSMCNINAFFNCDTTTNSPASNIAGIPISIFGALMGVLLLAGFLFRDDEVEGTNHILLLVNAVGCLVLFIYSLAVLGGLCPMCTVYYILSWIALFIFYKYSSLKQIGPKVVAIYAVLALVLAGATWKMVDTKQSQINKIAPSLLKQYWGLPNLGAPSTDSEYRIASATEKFSDAPLQLTFFSDFQCPACKALSNNSHAIAKKYAGKINIQYMFYPLDHNCNPSMKRPLHIFACHAAYIAACLPGKFAKVHDDIFNNQAQLSGEWLNNYAKKEGVTECMNDPKTKKKVQDIIALSSSFNIRSTPTMLVNGVKIEGVLPLNQLYIIFDDILKKAK</sequence>
<evidence type="ECO:0000256" key="2">
    <source>
        <dbReference type="ARBA" id="ARBA00005791"/>
    </source>
</evidence>
<dbReference type="GO" id="GO:0016020">
    <property type="term" value="C:membrane"/>
    <property type="evidence" value="ECO:0007669"/>
    <property type="project" value="UniProtKB-SubCell"/>
</dbReference>
<dbReference type="InterPro" id="IPR038354">
    <property type="entry name" value="VKOR_sf"/>
</dbReference>
<feature type="transmembrane region" description="Helical" evidence="12">
    <location>
        <begin position="104"/>
        <end position="121"/>
    </location>
</feature>
<dbReference type="Gene3D" id="1.20.1440.130">
    <property type="entry name" value="VKOR domain"/>
    <property type="match status" value="1"/>
</dbReference>
<dbReference type="InterPro" id="IPR036249">
    <property type="entry name" value="Thioredoxin-like_sf"/>
</dbReference>
<accession>A0A1Y5F681</accession>
<evidence type="ECO:0000259" key="13">
    <source>
        <dbReference type="SMART" id="SM00756"/>
    </source>
</evidence>
<reference evidence="15" key="1">
    <citation type="journal article" date="2017" name="Proc. Natl. Acad. Sci. U.S.A.">
        <title>Simulation of Deepwater Horizon oil plume reveals substrate specialization within a complex community of hydrocarbon-degraders.</title>
        <authorList>
            <person name="Hu P."/>
            <person name="Dubinsky E.A."/>
            <person name="Probst A.J."/>
            <person name="Wang J."/>
            <person name="Sieber C.M.K."/>
            <person name="Tom L.M."/>
            <person name="Gardinali P."/>
            <person name="Banfield J.F."/>
            <person name="Atlas R.M."/>
            <person name="Andersen G.L."/>
        </authorList>
    </citation>
    <scope>NUCLEOTIDE SEQUENCE [LARGE SCALE GENOMIC DNA]</scope>
</reference>
<comment type="similarity">
    <text evidence="3">Belongs to the VKOR family.</text>
</comment>
<evidence type="ECO:0000313" key="15">
    <source>
        <dbReference type="Proteomes" id="UP000196531"/>
    </source>
</evidence>
<dbReference type="GO" id="GO:0016491">
    <property type="term" value="F:oxidoreductase activity"/>
    <property type="evidence" value="ECO:0007669"/>
    <property type="project" value="UniProtKB-KW"/>
</dbReference>
<dbReference type="EMBL" id="MAAO01000006">
    <property type="protein sequence ID" value="OUR96235.1"/>
    <property type="molecule type" value="Genomic_DNA"/>
</dbReference>
<dbReference type="Gene3D" id="3.40.30.10">
    <property type="entry name" value="Glutaredoxin"/>
    <property type="match status" value="1"/>
</dbReference>
<dbReference type="SUPFAM" id="SSF52833">
    <property type="entry name" value="Thioredoxin-like"/>
    <property type="match status" value="1"/>
</dbReference>
<dbReference type="InterPro" id="IPR012336">
    <property type="entry name" value="Thioredoxin-like_fold"/>
</dbReference>
<dbReference type="Pfam" id="PF13462">
    <property type="entry name" value="Thioredoxin_4"/>
    <property type="match status" value="1"/>
</dbReference>
<evidence type="ECO:0000256" key="5">
    <source>
        <dbReference type="ARBA" id="ARBA00022719"/>
    </source>
</evidence>
<keyword evidence="7 12" id="KW-1133">Transmembrane helix</keyword>
<keyword evidence="10" id="KW-1015">Disulfide bond</keyword>
<keyword evidence="6" id="KW-0732">Signal</keyword>
<dbReference type="GO" id="GO:0048038">
    <property type="term" value="F:quinone binding"/>
    <property type="evidence" value="ECO:0007669"/>
    <property type="project" value="UniProtKB-KW"/>
</dbReference>
<feature type="domain" description="Vitamin K epoxide reductase" evidence="13">
    <location>
        <begin position="11"/>
        <end position="149"/>
    </location>
</feature>
<name>A0A1Y5F681_9BACT</name>
<feature type="transmembrane region" description="Helical" evidence="12">
    <location>
        <begin position="12"/>
        <end position="32"/>
    </location>
</feature>
<evidence type="ECO:0000256" key="8">
    <source>
        <dbReference type="ARBA" id="ARBA00023002"/>
    </source>
</evidence>
<feature type="transmembrane region" description="Helical" evidence="12">
    <location>
        <begin position="127"/>
        <end position="146"/>
    </location>
</feature>
<proteinExistence type="inferred from homology"/>
<dbReference type="PANTHER" id="PTHR13887:SF14">
    <property type="entry name" value="DISULFIDE BOND FORMATION PROTEIN D"/>
    <property type="match status" value="1"/>
</dbReference>
<dbReference type="Pfam" id="PF07884">
    <property type="entry name" value="VKOR"/>
    <property type="match status" value="1"/>
</dbReference>
<keyword evidence="11" id="KW-0676">Redox-active center</keyword>
<protein>
    <recommendedName>
        <fullName evidence="13">Vitamin K epoxide reductase domain-containing protein</fullName>
    </recommendedName>
</protein>
<dbReference type="AlphaFoldDB" id="A0A1Y5F681"/>
<keyword evidence="5" id="KW-0874">Quinone</keyword>
<dbReference type="InterPro" id="IPR012932">
    <property type="entry name" value="VKOR"/>
</dbReference>
<comment type="caution">
    <text evidence="14">The sequence shown here is derived from an EMBL/GenBank/DDBJ whole genome shotgun (WGS) entry which is preliminary data.</text>
</comment>
<dbReference type="SMART" id="SM00756">
    <property type="entry name" value="VKc"/>
    <property type="match status" value="1"/>
</dbReference>
<comment type="similarity">
    <text evidence="2">Belongs to the thioredoxin family. DsbA subfamily.</text>
</comment>